<dbReference type="SUPFAM" id="SSF55961">
    <property type="entry name" value="Bet v1-like"/>
    <property type="match status" value="1"/>
</dbReference>
<evidence type="ECO:0000313" key="1">
    <source>
        <dbReference type="EMBL" id="KAK3669675.1"/>
    </source>
</evidence>
<gene>
    <name evidence="1" type="ORF">LTR78_010427</name>
</gene>
<protein>
    <recommendedName>
        <fullName evidence="3">DUF1857-domain-containing protein</fullName>
    </recommendedName>
</protein>
<accession>A0AAE0TLT0</accession>
<dbReference type="Proteomes" id="UP001274830">
    <property type="component" value="Unassembled WGS sequence"/>
</dbReference>
<proteinExistence type="predicted"/>
<evidence type="ECO:0008006" key="3">
    <source>
        <dbReference type="Google" id="ProtNLM"/>
    </source>
</evidence>
<comment type="caution">
    <text evidence="1">The sequence shown here is derived from an EMBL/GenBank/DDBJ whole genome shotgun (WGS) entry which is preliminary data.</text>
</comment>
<dbReference type="Gene3D" id="3.30.530.20">
    <property type="match status" value="1"/>
</dbReference>
<dbReference type="InterPro" id="IPR023393">
    <property type="entry name" value="START-like_dom_sf"/>
</dbReference>
<reference evidence="1" key="1">
    <citation type="submission" date="2023-07" db="EMBL/GenBank/DDBJ databases">
        <title>Black Yeasts Isolated from many extreme environments.</title>
        <authorList>
            <person name="Coleine C."/>
            <person name="Stajich J.E."/>
            <person name="Selbmann L."/>
        </authorList>
    </citation>
    <scope>NUCLEOTIDE SEQUENCE</scope>
    <source>
        <strain evidence="1">CCFEE 5485</strain>
    </source>
</reference>
<dbReference type="Pfam" id="PF08982">
    <property type="entry name" value="AtaL"/>
    <property type="match status" value="1"/>
</dbReference>
<dbReference type="EMBL" id="JAUTXT010000075">
    <property type="protein sequence ID" value="KAK3669675.1"/>
    <property type="molecule type" value="Genomic_DNA"/>
</dbReference>
<organism evidence="1 2">
    <name type="scientific">Recurvomyces mirabilis</name>
    <dbReference type="NCBI Taxonomy" id="574656"/>
    <lineage>
        <taxon>Eukaryota</taxon>
        <taxon>Fungi</taxon>
        <taxon>Dikarya</taxon>
        <taxon>Ascomycota</taxon>
        <taxon>Pezizomycotina</taxon>
        <taxon>Dothideomycetes</taxon>
        <taxon>Dothideomycetidae</taxon>
        <taxon>Mycosphaerellales</taxon>
        <taxon>Teratosphaeriaceae</taxon>
        <taxon>Recurvomyces</taxon>
    </lineage>
</organism>
<sequence>MVNIHCAYSEQINPSSSSLTLTRNQIWKGLQRKIRNAQDFVPVIDKTEVVEDKDGVVTRITYYDTKEDQPGHTVKEVCKEYHPTKVDFHQPNGTLITNTISDGPSLKDEGLCMTYTFEWQYPKVEDGSDEHKKLIAEHVQMAKDAVQSSIEAMRKMAKAGELGQ</sequence>
<keyword evidence="2" id="KW-1185">Reference proteome</keyword>
<name>A0AAE0TLT0_9PEZI</name>
<dbReference type="AlphaFoldDB" id="A0AAE0TLT0"/>
<dbReference type="InterPro" id="IPR015075">
    <property type="entry name" value="AtaL"/>
</dbReference>
<evidence type="ECO:0000313" key="2">
    <source>
        <dbReference type="Proteomes" id="UP001274830"/>
    </source>
</evidence>